<evidence type="ECO:0000256" key="1">
    <source>
        <dbReference type="SAM" id="MobiDB-lite"/>
    </source>
</evidence>
<accession>A0A6P8F8N9</accession>
<feature type="compositionally biased region" description="Polar residues" evidence="1">
    <location>
        <begin position="59"/>
        <end position="69"/>
    </location>
</feature>
<dbReference type="RefSeq" id="XP_031421604.1">
    <property type="nucleotide sequence ID" value="XM_031565744.2"/>
</dbReference>
<proteinExistence type="predicted"/>
<feature type="region of interest" description="Disordered" evidence="1">
    <location>
        <begin position="1"/>
        <end position="141"/>
    </location>
</feature>
<reference evidence="3" key="1">
    <citation type="submission" date="2025-08" db="UniProtKB">
        <authorList>
            <consortium name="RefSeq"/>
        </authorList>
    </citation>
    <scope>IDENTIFICATION</scope>
</reference>
<sequence>MRPPVSAGAGLRPHSSASIDRHKMPCLRSHNASLPSLYLPSHGPPTDTHIQTEPCRGDSSLSQTVSPTHVQLGFGEQTAPTSHSGLHLPGVSNGVGPASSSSTQRGGEGYHRGMMGDGVQASGPSLPRRSSNLAQLDEDDL</sequence>
<protein>
    <submittedName>
        <fullName evidence="3">Uncharacterized protein arhgef25a</fullName>
    </submittedName>
</protein>
<dbReference type="GeneID" id="105897281"/>
<dbReference type="OrthoDB" id="10256089at2759"/>
<dbReference type="KEGG" id="char:105897281"/>
<dbReference type="AlphaFoldDB" id="A0A6P8F8N9"/>
<dbReference type="Proteomes" id="UP000515152">
    <property type="component" value="Chromosome 4"/>
</dbReference>
<evidence type="ECO:0000313" key="2">
    <source>
        <dbReference type="Proteomes" id="UP000515152"/>
    </source>
</evidence>
<organism evidence="2 3">
    <name type="scientific">Clupea harengus</name>
    <name type="common">Atlantic herring</name>
    <dbReference type="NCBI Taxonomy" id="7950"/>
    <lineage>
        <taxon>Eukaryota</taxon>
        <taxon>Metazoa</taxon>
        <taxon>Chordata</taxon>
        <taxon>Craniata</taxon>
        <taxon>Vertebrata</taxon>
        <taxon>Euteleostomi</taxon>
        <taxon>Actinopterygii</taxon>
        <taxon>Neopterygii</taxon>
        <taxon>Teleostei</taxon>
        <taxon>Clupei</taxon>
        <taxon>Clupeiformes</taxon>
        <taxon>Clupeoidei</taxon>
        <taxon>Clupeidae</taxon>
        <taxon>Clupea</taxon>
    </lineage>
</organism>
<dbReference type="CTD" id="100331456"/>
<gene>
    <name evidence="3" type="primary">arhgef25a</name>
</gene>
<name>A0A6P8F8N9_CLUHA</name>
<keyword evidence="2" id="KW-1185">Reference proteome</keyword>
<evidence type="ECO:0000313" key="3">
    <source>
        <dbReference type="RefSeq" id="XP_031421604.1"/>
    </source>
</evidence>